<keyword evidence="2" id="KW-0812">Transmembrane</keyword>
<keyword evidence="4" id="KW-1185">Reference proteome</keyword>
<dbReference type="AlphaFoldDB" id="A0A165EPR8"/>
<feature type="region of interest" description="Disordered" evidence="1">
    <location>
        <begin position="148"/>
        <end position="201"/>
    </location>
</feature>
<reference evidence="3 4" key="1">
    <citation type="journal article" date="2016" name="Mol. Biol. Evol.">
        <title>Comparative Genomics of Early-Diverging Mushroom-Forming Fungi Provides Insights into the Origins of Lignocellulose Decay Capabilities.</title>
        <authorList>
            <person name="Nagy L.G."/>
            <person name="Riley R."/>
            <person name="Tritt A."/>
            <person name="Adam C."/>
            <person name="Daum C."/>
            <person name="Floudas D."/>
            <person name="Sun H."/>
            <person name="Yadav J.S."/>
            <person name="Pangilinan J."/>
            <person name="Larsson K.H."/>
            <person name="Matsuura K."/>
            <person name="Barry K."/>
            <person name="Labutti K."/>
            <person name="Kuo R."/>
            <person name="Ohm R.A."/>
            <person name="Bhattacharya S.S."/>
            <person name="Shirouzu T."/>
            <person name="Yoshinaga Y."/>
            <person name="Martin F.M."/>
            <person name="Grigoriev I.V."/>
            <person name="Hibbett D.S."/>
        </authorList>
    </citation>
    <scope>NUCLEOTIDE SEQUENCE [LARGE SCALE GENOMIC DNA]</scope>
    <source>
        <strain evidence="3 4">HHB12029</strain>
    </source>
</reference>
<organism evidence="3 4">
    <name type="scientific">Exidia glandulosa HHB12029</name>
    <dbReference type="NCBI Taxonomy" id="1314781"/>
    <lineage>
        <taxon>Eukaryota</taxon>
        <taxon>Fungi</taxon>
        <taxon>Dikarya</taxon>
        <taxon>Basidiomycota</taxon>
        <taxon>Agaricomycotina</taxon>
        <taxon>Agaricomycetes</taxon>
        <taxon>Auriculariales</taxon>
        <taxon>Exidiaceae</taxon>
        <taxon>Exidia</taxon>
    </lineage>
</organism>
<evidence type="ECO:0000256" key="2">
    <source>
        <dbReference type="SAM" id="Phobius"/>
    </source>
</evidence>
<name>A0A165EPR8_EXIGL</name>
<evidence type="ECO:0000313" key="3">
    <source>
        <dbReference type="EMBL" id="KZV87428.1"/>
    </source>
</evidence>
<protein>
    <submittedName>
        <fullName evidence="3">Uncharacterized protein</fullName>
    </submittedName>
</protein>
<evidence type="ECO:0000256" key="1">
    <source>
        <dbReference type="SAM" id="MobiDB-lite"/>
    </source>
</evidence>
<evidence type="ECO:0000313" key="4">
    <source>
        <dbReference type="Proteomes" id="UP000077266"/>
    </source>
</evidence>
<sequence length="245" mass="25680">MKGLNSVKEVRRWGSEHMVVSVFDILRINPHQPADSQMRFPIALSVPVVILTIPACGFQSFSGSTCDGDAGLDIPCDGTCQPFDNRHSFRADTSGDAHSVDMFILGGCFGVYFNFNNQARQCTNVNTGTNIRSFRCFRVSASTPPPASAPSAALPIPSTSSSPQDTQFTASISTAPPASAPPDVPPTSPSTNNIDGQGTKSGMSAGKIAGAASGSVGGLILFAILMWCGSGKIYISICTFIGHDR</sequence>
<dbReference type="EMBL" id="KV426125">
    <property type="protein sequence ID" value="KZV87428.1"/>
    <property type="molecule type" value="Genomic_DNA"/>
</dbReference>
<dbReference type="InParanoid" id="A0A165EPR8"/>
<feature type="transmembrane region" description="Helical" evidence="2">
    <location>
        <begin position="208"/>
        <end position="227"/>
    </location>
</feature>
<proteinExistence type="predicted"/>
<dbReference type="Proteomes" id="UP000077266">
    <property type="component" value="Unassembled WGS sequence"/>
</dbReference>
<keyword evidence="2" id="KW-1133">Transmembrane helix</keyword>
<feature type="compositionally biased region" description="Low complexity" evidence="1">
    <location>
        <begin position="149"/>
        <end position="177"/>
    </location>
</feature>
<accession>A0A165EPR8</accession>
<feature type="compositionally biased region" description="Pro residues" evidence="1">
    <location>
        <begin position="178"/>
        <end position="188"/>
    </location>
</feature>
<gene>
    <name evidence="3" type="ORF">EXIGLDRAFT_201934</name>
</gene>
<dbReference type="OrthoDB" id="5429515at2759"/>
<keyword evidence="2" id="KW-0472">Membrane</keyword>